<organism evidence="2 3">
    <name type="scientific">Daphnia galeata</name>
    <dbReference type="NCBI Taxonomy" id="27404"/>
    <lineage>
        <taxon>Eukaryota</taxon>
        <taxon>Metazoa</taxon>
        <taxon>Ecdysozoa</taxon>
        <taxon>Arthropoda</taxon>
        <taxon>Crustacea</taxon>
        <taxon>Branchiopoda</taxon>
        <taxon>Diplostraca</taxon>
        <taxon>Cladocera</taxon>
        <taxon>Anomopoda</taxon>
        <taxon>Daphniidae</taxon>
        <taxon>Daphnia</taxon>
    </lineage>
</organism>
<dbReference type="InterPro" id="IPR018491">
    <property type="entry name" value="SLC12_C"/>
</dbReference>
<protein>
    <recommendedName>
        <fullName evidence="1">SLC12A transporter C-terminal domain-containing protein</fullName>
    </recommendedName>
</protein>
<dbReference type="Proteomes" id="UP000789390">
    <property type="component" value="Unassembled WGS sequence"/>
</dbReference>
<name>A0A8J2RLX8_9CRUS</name>
<reference evidence="2" key="1">
    <citation type="submission" date="2021-11" db="EMBL/GenBank/DDBJ databases">
        <authorList>
            <person name="Schell T."/>
        </authorList>
    </citation>
    <scope>NUCLEOTIDE SEQUENCE</scope>
    <source>
        <strain evidence="2">M5</strain>
    </source>
</reference>
<evidence type="ECO:0000313" key="2">
    <source>
        <dbReference type="EMBL" id="CAH0098696.1"/>
    </source>
</evidence>
<dbReference type="AlphaFoldDB" id="A0A8J2RLX8"/>
<comment type="caution">
    <text evidence="2">The sequence shown here is derived from an EMBL/GenBank/DDBJ whole genome shotgun (WGS) entry which is preliminary data.</text>
</comment>
<dbReference type="GO" id="GO:0016020">
    <property type="term" value="C:membrane"/>
    <property type="evidence" value="ECO:0007669"/>
    <property type="project" value="InterPro"/>
</dbReference>
<accession>A0A8J2RLX8</accession>
<dbReference type="GO" id="GO:0006811">
    <property type="term" value="P:monoatomic ion transport"/>
    <property type="evidence" value="ECO:0007669"/>
    <property type="project" value="InterPro"/>
</dbReference>
<feature type="domain" description="SLC12A transporter C-terminal" evidence="1">
    <location>
        <begin position="1"/>
        <end position="101"/>
    </location>
</feature>
<keyword evidence="3" id="KW-1185">Reference proteome</keyword>
<sequence>MIHDMTQSPSFQTKTWFEALTKDFVHTDDDPRDLDSNVPVIKESELLAQRHKTFNFMRLRELLLQTLPMSQKGIVSGPLYMCLLETLTANMPPFLVRGNQHVCPHISFLIARLS</sequence>
<proteinExistence type="predicted"/>
<evidence type="ECO:0000313" key="3">
    <source>
        <dbReference type="Proteomes" id="UP000789390"/>
    </source>
</evidence>
<dbReference type="GO" id="GO:0022857">
    <property type="term" value="F:transmembrane transporter activity"/>
    <property type="evidence" value="ECO:0007669"/>
    <property type="project" value="InterPro"/>
</dbReference>
<dbReference type="Pfam" id="PF03522">
    <property type="entry name" value="SLC12"/>
    <property type="match status" value="1"/>
</dbReference>
<gene>
    <name evidence="2" type="ORF">DGAL_LOCUS791</name>
</gene>
<dbReference type="EMBL" id="CAKKLH010000006">
    <property type="protein sequence ID" value="CAH0098696.1"/>
    <property type="molecule type" value="Genomic_DNA"/>
</dbReference>
<dbReference type="OrthoDB" id="2020542at2759"/>
<evidence type="ECO:0000259" key="1">
    <source>
        <dbReference type="Pfam" id="PF03522"/>
    </source>
</evidence>